<dbReference type="KEGG" id="pbh:AAW51_5468"/>
<name>A0A0G3BRV3_9BURK</name>
<reference evidence="1 2" key="1">
    <citation type="submission" date="2015-05" db="EMBL/GenBank/DDBJ databases">
        <authorList>
            <person name="Tang B."/>
            <person name="Yu Y."/>
        </authorList>
    </citation>
    <scope>NUCLEOTIDE SEQUENCE [LARGE SCALE GENOMIC DNA]</scope>
    <source>
        <strain evidence="1 2">DSM 7029</strain>
    </source>
</reference>
<gene>
    <name evidence="1" type="ORF">AAW51_5468</name>
</gene>
<organism evidence="1 2">
    <name type="scientific">Caldimonas brevitalea</name>
    <dbReference type="NCBI Taxonomy" id="413882"/>
    <lineage>
        <taxon>Bacteria</taxon>
        <taxon>Pseudomonadati</taxon>
        <taxon>Pseudomonadota</taxon>
        <taxon>Betaproteobacteria</taxon>
        <taxon>Burkholderiales</taxon>
        <taxon>Sphaerotilaceae</taxon>
        <taxon>Caldimonas</taxon>
    </lineage>
</organism>
<dbReference type="STRING" id="413882.AAW51_5468"/>
<evidence type="ECO:0000313" key="2">
    <source>
        <dbReference type="Proteomes" id="UP000035352"/>
    </source>
</evidence>
<keyword evidence="2" id="KW-1185">Reference proteome</keyword>
<accession>A0A0G3BRV3</accession>
<dbReference type="AlphaFoldDB" id="A0A0G3BRV3"/>
<dbReference type="Proteomes" id="UP000035352">
    <property type="component" value="Chromosome"/>
</dbReference>
<protein>
    <submittedName>
        <fullName evidence="1">Uncharacterized protein</fullName>
    </submittedName>
</protein>
<dbReference type="EMBL" id="CP011371">
    <property type="protein sequence ID" value="AKJ32159.1"/>
    <property type="molecule type" value="Genomic_DNA"/>
</dbReference>
<sequence length="86" mass="9046">MQPTTVELQVAPRDVAPRGAAAIATIAAWALHLASLPFRPLAGRPHAARVAHDLNCLAARYQGSQPHQAAELRAAAQAYLAAAFAR</sequence>
<evidence type="ECO:0000313" key="1">
    <source>
        <dbReference type="EMBL" id="AKJ32159.1"/>
    </source>
</evidence>
<dbReference type="RefSeq" id="WP_047197126.1">
    <property type="nucleotide sequence ID" value="NZ_CP011371.1"/>
</dbReference>
<proteinExistence type="predicted"/>